<evidence type="ECO:0000256" key="1">
    <source>
        <dbReference type="SAM" id="MobiDB-lite"/>
    </source>
</evidence>
<reference evidence="2" key="2">
    <citation type="submission" date="2018-05" db="EMBL/GenBank/DDBJ databases">
        <title>OpunRS2 (Oryza punctata Reference Sequence Version 2).</title>
        <authorList>
            <person name="Zhang J."/>
            <person name="Kudrna D."/>
            <person name="Lee S."/>
            <person name="Talag J."/>
            <person name="Welchert J."/>
            <person name="Wing R.A."/>
        </authorList>
    </citation>
    <scope>NUCLEOTIDE SEQUENCE [LARGE SCALE GENOMIC DNA]</scope>
</reference>
<protein>
    <submittedName>
        <fullName evidence="2">Uncharacterized protein</fullName>
    </submittedName>
</protein>
<feature type="region of interest" description="Disordered" evidence="1">
    <location>
        <begin position="1"/>
        <end position="22"/>
    </location>
</feature>
<organism evidence="2">
    <name type="scientific">Oryza punctata</name>
    <name type="common">Red rice</name>
    <dbReference type="NCBI Taxonomy" id="4537"/>
    <lineage>
        <taxon>Eukaryota</taxon>
        <taxon>Viridiplantae</taxon>
        <taxon>Streptophyta</taxon>
        <taxon>Embryophyta</taxon>
        <taxon>Tracheophyta</taxon>
        <taxon>Spermatophyta</taxon>
        <taxon>Magnoliopsida</taxon>
        <taxon>Liliopsida</taxon>
        <taxon>Poales</taxon>
        <taxon>Poaceae</taxon>
        <taxon>BOP clade</taxon>
        <taxon>Oryzoideae</taxon>
        <taxon>Oryzeae</taxon>
        <taxon>Oryzinae</taxon>
        <taxon>Oryza</taxon>
    </lineage>
</organism>
<dbReference type="AlphaFoldDB" id="A0A0E0JQS9"/>
<dbReference type="Proteomes" id="UP000026962">
    <property type="component" value="Chromosome 1"/>
</dbReference>
<accession>A0A0E0JQS9</accession>
<keyword evidence="3" id="KW-1185">Reference proteome</keyword>
<feature type="region of interest" description="Disordered" evidence="1">
    <location>
        <begin position="43"/>
        <end position="70"/>
    </location>
</feature>
<dbReference type="Gramene" id="OPUNC01G35410.1">
    <property type="protein sequence ID" value="OPUNC01G35410.1"/>
    <property type="gene ID" value="OPUNC01G35410"/>
</dbReference>
<name>A0A0E0JQS9_ORYPU</name>
<proteinExistence type="predicted"/>
<feature type="compositionally biased region" description="Basic and acidic residues" evidence="1">
    <location>
        <begin position="49"/>
        <end position="62"/>
    </location>
</feature>
<evidence type="ECO:0000313" key="2">
    <source>
        <dbReference type="EnsemblPlants" id="OPUNC01G35410.1"/>
    </source>
</evidence>
<feature type="compositionally biased region" description="Low complexity" evidence="1">
    <location>
        <begin position="1"/>
        <end position="12"/>
    </location>
</feature>
<sequence>MSSSLMNTSSPSEPSPPGTSPGMLIVFTRVGYRIGWAGKRRRRRLLGRTKREGRREEEERHCGGGGVPAPPRCLPATSWRLGRLGFWTSLGFLPPRVTRDASEAMGLRPWVGRGPQRAGLRQ</sequence>
<dbReference type="HOGENOM" id="CLU_2030495_0_0_1"/>
<reference evidence="2" key="1">
    <citation type="submission" date="2015-04" db="UniProtKB">
        <authorList>
            <consortium name="EnsemblPlants"/>
        </authorList>
    </citation>
    <scope>IDENTIFICATION</scope>
</reference>
<evidence type="ECO:0000313" key="3">
    <source>
        <dbReference type="Proteomes" id="UP000026962"/>
    </source>
</evidence>
<dbReference type="EnsemblPlants" id="OPUNC01G35410.1">
    <property type="protein sequence ID" value="OPUNC01G35410.1"/>
    <property type="gene ID" value="OPUNC01G35410"/>
</dbReference>